<accession>A0A2X0IMM6</accession>
<dbReference type="OrthoDB" id="3873054at2"/>
<dbReference type="AlphaFoldDB" id="A0A2X0IMM6"/>
<dbReference type="Proteomes" id="UP000248889">
    <property type="component" value="Unassembled WGS sequence"/>
</dbReference>
<organism evidence="1 2">
    <name type="scientific">Streptacidiphilus pinicola</name>
    <dbReference type="NCBI Taxonomy" id="2219663"/>
    <lineage>
        <taxon>Bacteria</taxon>
        <taxon>Bacillati</taxon>
        <taxon>Actinomycetota</taxon>
        <taxon>Actinomycetes</taxon>
        <taxon>Kitasatosporales</taxon>
        <taxon>Streptomycetaceae</taxon>
        <taxon>Streptacidiphilus</taxon>
    </lineage>
</organism>
<proteinExistence type="predicted"/>
<comment type="caution">
    <text evidence="1">The sequence shown here is derived from an EMBL/GenBank/DDBJ whole genome shotgun (WGS) entry which is preliminary data.</text>
</comment>
<dbReference type="RefSeq" id="WP_111499825.1">
    <property type="nucleotide sequence ID" value="NZ_QKYN01000027.1"/>
</dbReference>
<dbReference type="InterPro" id="IPR036513">
    <property type="entry name" value="STAS_dom_sf"/>
</dbReference>
<dbReference type="Gene3D" id="3.30.750.24">
    <property type="entry name" value="STAS domain"/>
    <property type="match status" value="1"/>
</dbReference>
<keyword evidence="2" id="KW-1185">Reference proteome</keyword>
<reference evidence="1 2" key="1">
    <citation type="submission" date="2018-06" db="EMBL/GenBank/DDBJ databases">
        <title>Streptacidiphilus pinicola sp. nov., isolated from pine grove soil.</title>
        <authorList>
            <person name="Roh S.G."/>
            <person name="Park S."/>
            <person name="Kim M.-K."/>
            <person name="Yun B.-R."/>
            <person name="Park J."/>
            <person name="Kim M.J."/>
            <person name="Kim Y.S."/>
            <person name="Kim S.B."/>
        </authorList>
    </citation>
    <scope>NUCLEOTIDE SEQUENCE [LARGE SCALE GENOMIC DNA]</scope>
    <source>
        <strain evidence="1 2">MMS16-CNU450</strain>
    </source>
</reference>
<gene>
    <name evidence="1" type="ORF">DN069_06220</name>
</gene>
<name>A0A2X0IMM6_9ACTN</name>
<protein>
    <submittedName>
        <fullName evidence="1">Anti-sigma factor antagonist</fullName>
    </submittedName>
</protein>
<dbReference type="SUPFAM" id="SSF52091">
    <property type="entry name" value="SpoIIaa-like"/>
    <property type="match status" value="1"/>
</dbReference>
<sequence>MTIQWHLTTRQEADVLQITGYLGDDAVHRFSGAVGWALARGQGPLLLDLSRLKGWSAGGRDAVADAAAQLAEQGRRLELVAGPGDPDLPPPADLTVHADLASALTAHAGPTVDGSVWHSSHWRD</sequence>
<dbReference type="EMBL" id="QKYN01000027">
    <property type="protein sequence ID" value="RAG86412.1"/>
    <property type="molecule type" value="Genomic_DNA"/>
</dbReference>
<evidence type="ECO:0000313" key="1">
    <source>
        <dbReference type="EMBL" id="RAG86412.1"/>
    </source>
</evidence>
<evidence type="ECO:0000313" key="2">
    <source>
        <dbReference type="Proteomes" id="UP000248889"/>
    </source>
</evidence>